<dbReference type="Proteomes" id="UP000273982">
    <property type="component" value="Chromosome"/>
</dbReference>
<dbReference type="KEGG" id="mros:EHO51_06965"/>
<name>A0A3G8M4C5_9HYPH</name>
<dbReference type="RefSeq" id="WP_124738290.1">
    <property type="nucleotide sequence ID" value="NZ_CP034086.1"/>
</dbReference>
<gene>
    <name evidence="2" type="ORF">EHO51_06965</name>
</gene>
<dbReference type="AlphaFoldDB" id="A0A3G8M4C5"/>
<dbReference type="EMBL" id="CP034086">
    <property type="protein sequence ID" value="AZG76494.1"/>
    <property type="molecule type" value="Genomic_DNA"/>
</dbReference>
<organism evidence="2 3">
    <name type="scientific">Methylocystis rosea</name>
    <dbReference type="NCBI Taxonomy" id="173366"/>
    <lineage>
        <taxon>Bacteria</taxon>
        <taxon>Pseudomonadati</taxon>
        <taxon>Pseudomonadota</taxon>
        <taxon>Alphaproteobacteria</taxon>
        <taxon>Hyphomicrobiales</taxon>
        <taxon>Methylocystaceae</taxon>
        <taxon>Methylocystis</taxon>
    </lineage>
</organism>
<evidence type="ECO:0000256" key="1">
    <source>
        <dbReference type="SAM" id="SignalP"/>
    </source>
</evidence>
<keyword evidence="1" id="KW-0732">Signal</keyword>
<feature type="chain" id="PRO_5018260107" description="DUF3718 domain-containing protein" evidence="1">
    <location>
        <begin position="28"/>
        <end position="110"/>
    </location>
</feature>
<feature type="signal peptide" evidence="1">
    <location>
        <begin position="1"/>
        <end position="27"/>
    </location>
</feature>
<evidence type="ECO:0000313" key="2">
    <source>
        <dbReference type="EMBL" id="AZG76494.1"/>
    </source>
</evidence>
<evidence type="ECO:0000313" key="3">
    <source>
        <dbReference type="Proteomes" id="UP000273982"/>
    </source>
</evidence>
<reference evidence="2 3" key="1">
    <citation type="submission" date="2018-11" db="EMBL/GenBank/DDBJ databases">
        <title>Genome squencing of methanotrophic bacteria isolated from alkaline groundwater in Korea.</title>
        <authorList>
            <person name="Nguyen L.N."/>
        </authorList>
    </citation>
    <scope>NUCLEOTIDE SEQUENCE [LARGE SCALE GENOMIC DNA]</scope>
    <source>
        <strain evidence="2 3">GW6</strain>
    </source>
</reference>
<accession>A0A3G8M4C5</accession>
<evidence type="ECO:0008006" key="4">
    <source>
        <dbReference type="Google" id="ProtNLM"/>
    </source>
</evidence>
<proteinExistence type="predicted"/>
<sequence length="110" mass="11649">MSHGNPALAAVALFGAFLLSAAMPATAQDVRIGCSLVQQYGGAEVNAVLEQVRSTVGEGEANALHEKYVGLKNDCSSNLSASRVVRLSPATHRLLTEYGVNVHRFAVLQR</sequence>
<protein>
    <recommendedName>
        <fullName evidence="4">DUF3718 domain-containing protein</fullName>
    </recommendedName>
</protein>